<reference evidence="4" key="1">
    <citation type="submission" date="2016-06" db="UniProtKB">
        <authorList>
            <consortium name="WormBaseParasite"/>
        </authorList>
    </citation>
    <scope>IDENTIFICATION</scope>
</reference>
<evidence type="ECO:0000313" key="2">
    <source>
        <dbReference type="EMBL" id="VDP78620.1"/>
    </source>
</evidence>
<accession>A0A183AHV3</accession>
<feature type="region of interest" description="Disordered" evidence="1">
    <location>
        <begin position="224"/>
        <end position="262"/>
    </location>
</feature>
<dbReference type="EMBL" id="UZAN01043547">
    <property type="protein sequence ID" value="VDP78620.1"/>
    <property type="molecule type" value="Genomic_DNA"/>
</dbReference>
<dbReference type="WBParaSite" id="ECPE_0000655101-mRNA-1">
    <property type="protein sequence ID" value="ECPE_0000655101-mRNA-1"/>
    <property type="gene ID" value="ECPE_0000655101"/>
</dbReference>
<sequence length="293" mass="32511">MTILAQELRVRLKLDEKGVLQYLSAGFLSSHPENAEKINVSCGIHIRQYKIRNTRHDEELATQQTLTPGDLQDQHRRPLSQSVNMSSSVIDSFPLAGIFTTQDESVEHDTSLVTDATEPHLARATRSTLPHEDMFVANLDFTGSDEHLPHVIGCAVDARASSPSPIYGRGRHRRTSPFRCDSVEMTSINLADSDLSFRHLHDTSGRLSTHSDLPFRSPNLSPIFPTSFIPRPPSPIPPGDDDDDDNDNERRTGSFRLPTPAACLFGNPSRPASPILVMPFVDLSHDDGPKRIH</sequence>
<reference evidence="2 3" key="2">
    <citation type="submission" date="2018-11" db="EMBL/GenBank/DDBJ databases">
        <authorList>
            <consortium name="Pathogen Informatics"/>
        </authorList>
    </citation>
    <scope>NUCLEOTIDE SEQUENCE [LARGE SCALE GENOMIC DNA]</scope>
    <source>
        <strain evidence="2 3">Egypt</strain>
    </source>
</reference>
<evidence type="ECO:0000313" key="4">
    <source>
        <dbReference type="WBParaSite" id="ECPE_0000655101-mRNA-1"/>
    </source>
</evidence>
<keyword evidence="3" id="KW-1185">Reference proteome</keyword>
<dbReference type="AlphaFoldDB" id="A0A183AHV3"/>
<evidence type="ECO:0000256" key="1">
    <source>
        <dbReference type="SAM" id="MobiDB-lite"/>
    </source>
</evidence>
<evidence type="ECO:0000313" key="3">
    <source>
        <dbReference type="Proteomes" id="UP000272942"/>
    </source>
</evidence>
<dbReference type="Proteomes" id="UP000272942">
    <property type="component" value="Unassembled WGS sequence"/>
</dbReference>
<organism evidence="4">
    <name type="scientific">Echinostoma caproni</name>
    <dbReference type="NCBI Taxonomy" id="27848"/>
    <lineage>
        <taxon>Eukaryota</taxon>
        <taxon>Metazoa</taxon>
        <taxon>Spiralia</taxon>
        <taxon>Lophotrochozoa</taxon>
        <taxon>Platyhelminthes</taxon>
        <taxon>Trematoda</taxon>
        <taxon>Digenea</taxon>
        <taxon>Plagiorchiida</taxon>
        <taxon>Echinostomata</taxon>
        <taxon>Echinostomatoidea</taxon>
        <taxon>Echinostomatidae</taxon>
        <taxon>Echinostoma</taxon>
    </lineage>
</organism>
<proteinExistence type="predicted"/>
<name>A0A183AHV3_9TREM</name>
<protein>
    <submittedName>
        <fullName evidence="4">Velvet domain-containing protein</fullName>
    </submittedName>
</protein>
<gene>
    <name evidence="2" type="ORF">ECPE_LOCUS6538</name>
</gene>